<proteinExistence type="predicted"/>
<dbReference type="Proteomes" id="UP000799764">
    <property type="component" value="Unassembled WGS sequence"/>
</dbReference>
<name>A0A9P4PKW8_9PLEO</name>
<sequence>MSILFALWLGGVWTGRVPPPNLGRAAAFAVEKSIAPSTAPPITTSIAPTQGEWDTPDNGCERLLRNVLFTRADNIAPILAMSFERRSAITIDCGFSAHTKTTPSAAQGGLFMNLRDSQAMLLPLVYQKELHTTHSKDPLISSVCPEYGPFQYTVCPMIQRPPSVSRSREPKSRVFLLHHLT</sequence>
<evidence type="ECO:0000313" key="1">
    <source>
        <dbReference type="EMBL" id="KAF2445168.1"/>
    </source>
</evidence>
<evidence type="ECO:0000313" key="2">
    <source>
        <dbReference type="Proteomes" id="UP000799764"/>
    </source>
</evidence>
<accession>A0A9P4PKW8</accession>
<organism evidence="1 2">
    <name type="scientific">Karstenula rhodostoma CBS 690.94</name>
    <dbReference type="NCBI Taxonomy" id="1392251"/>
    <lineage>
        <taxon>Eukaryota</taxon>
        <taxon>Fungi</taxon>
        <taxon>Dikarya</taxon>
        <taxon>Ascomycota</taxon>
        <taxon>Pezizomycotina</taxon>
        <taxon>Dothideomycetes</taxon>
        <taxon>Pleosporomycetidae</taxon>
        <taxon>Pleosporales</taxon>
        <taxon>Massarineae</taxon>
        <taxon>Didymosphaeriaceae</taxon>
        <taxon>Karstenula</taxon>
    </lineage>
</organism>
<protein>
    <submittedName>
        <fullName evidence="1">Uncharacterized protein</fullName>
    </submittedName>
</protein>
<dbReference type="AlphaFoldDB" id="A0A9P4PKW8"/>
<keyword evidence="2" id="KW-1185">Reference proteome</keyword>
<comment type="caution">
    <text evidence="1">The sequence shown here is derived from an EMBL/GenBank/DDBJ whole genome shotgun (WGS) entry which is preliminary data.</text>
</comment>
<gene>
    <name evidence="1" type="ORF">P171DRAFT_485234</name>
</gene>
<reference evidence="1" key="1">
    <citation type="journal article" date="2020" name="Stud. Mycol.">
        <title>101 Dothideomycetes genomes: a test case for predicting lifestyles and emergence of pathogens.</title>
        <authorList>
            <person name="Haridas S."/>
            <person name="Albert R."/>
            <person name="Binder M."/>
            <person name="Bloem J."/>
            <person name="Labutti K."/>
            <person name="Salamov A."/>
            <person name="Andreopoulos B."/>
            <person name="Baker S."/>
            <person name="Barry K."/>
            <person name="Bills G."/>
            <person name="Bluhm B."/>
            <person name="Cannon C."/>
            <person name="Castanera R."/>
            <person name="Culley D."/>
            <person name="Daum C."/>
            <person name="Ezra D."/>
            <person name="Gonzalez J."/>
            <person name="Henrissat B."/>
            <person name="Kuo A."/>
            <person name="Liang C."/>
            <person name="Lipzen A."/>
            <person name="Lutzoni F."/>
            <person name="Magnuson J."/>
            <person name="Mondo S."/>
            <person name="Nolan M."/>
            <person name="Ohm R."/>
            <person name="Pangilinan J."/>
            <person name="Park H.-J."/>
            <person name="Ramirez L."/>
            <person name="Alfaro M."/>
            <person name="Sun H."/>
            <person name="Tritt A."/>
            <person name="Yoshinaga Y."/>
            <person name="Zwiers L.-H."/>
            <person name="Turgeon B."/>
            <person name="Goodwin S."/>
            <person name="Spatafora J."/>
            <person name="Crous P."/>
            <person name="Grigoriev I."/>
        </authorList>
    </citation>
    <scope>NUCLEOTIDE SEQUENCE</scope>
    <source>
        <strain evidence="1">CBS 690.94</strain>
    </source>
</reference>
<dbReference type="EMBL" id="MU001500">
    <property type="protein sequence ID" value="KAF2445168.1"/>
    <property type="molecule type" value="Genomic_DNA"/>
</dbReference>